<reference evidence="7" key="1">
    <citation type="submission" date="2023-01" db="EMBL/GenBank/DDBJ databases">
        <title>Genome assembly of the deep-sea coral Lophelia pertusa.</title>
        <authorList>
            <person name="Herrera S."/>
            <person name="Cordes E."/>
        </authorList>
    </citation>
    <scope>NUCLEOTIDE SEQUENCE</scope>
    <source>
        <strain evidence="7">USNM1676648</strain>
        <tissue evidence="7">Polyp</tissue>
    </source>
</reference>
<comment type="subcellular location">
    <subcellularLocation>
        <location evidence="1">Membrane</location>
        <topology evidence="1">Multi-pass membrane protein</topology>
    </subcellularLocation>
</comment>
<dbReference type="Gene3D" id="1.20.1250.20">
    <property type="entry name" value="MFS general substrate transporter like domains"/>
    <property type="match status" value="1"/>
</dbReference>
<dbReference type="Proteomes" id="UP001163046">
    <property type="component" value="Unassembled WGS sequence"/>
</dbReference>
<keyword evidence="2 5" id="KW-0812">Transmembrane</keyword>
<name>A0A9X0A5D9_9CNID</name>
<dbReference type="SUPFAM" id="SSF103473">
    <property type="entry name" value="MFS general substrate transporter"/>
    <property type="match status" value="1"/>
</dbReference>
<evidence type="ECO:0000313" key="7">
    <source>
        <dbReference type="EMBL" id="KAJ7393350.1"/>
    </source>
</evidence>
<keyword evidence="4 5" id="KW-0472">Membrane</keyword>
<feature type="domain" description="Major facilitator superfamily (MFS) profile" evidence="6">
    <location>
        <begin position="40"/>
        <end position="197"/>
    </location>
</feature>
<keyword evidence="8" id="KW-1185">Reference proteome</keyword>
<evidence type="ECO:0000256" key="4">
    <source>
        <dbReference type="ARBA" id="ARBA00023136"/>
    </source>
</evidence>
<dbReference type="GO" id="GO:0016020">
    <property type="term" value="C:membrane"/>
    <property type="evidence" value="ECO:0007669"/>
    <property type="project" value="UniProtKB-SubCell"/>
</dbReference>
<feature type="transmembrane region" description="Helical" evidence="5">
    <location>
        <begin position="147"/>
        <end position="173"/>
    </location>
</feature>
<dbReference type="InterPro" id="IPR005828">
    <property type="entry name" value="MFS_sugar_transport-like"/>
</dbReference>
<evidence type="ECO:0000256" key="2">
    <source>
        <dbReference type="ARBA" id="ARBA00022692"/>
    </source>
</evidence>
<dbReference type="InterPro" id="IPR020846">
    <property type="entry name" value="MFS_dom"/>
</dbReference>
<evidence type="ECO:0000259" key="6">
    <source>
        <dbReference type="PROSITE" id="PS50850"/>
    </source>
</evidence>
<comment type="caution">
    <text evidence="7">The sequence shown here is derived from an EMBL/GenBank/DDBJ whole genome shotgun (WGS) entry which is preliminary data.</text>
</comment>
<dbReference type="EMBL" id="MU825398">
    <property type="protein sequence ID" value="KAJ7393350.1"/>
    <property type="molecule type" value="Genomic_DNA"/>
</dbReference>
<dbReference type="PROSITE" id="PS50850">
    <property type="entry name" value="MFS"/>
    <property type="match status" value="1"/>
</dbReference>
<evidence type="ECO:0000256" key="3">
    <source>
        <dbReference type="ARBA" id="ARBA00022989"/>
    </source>
</evidence>
<organism evidence="7 8">
    <name type="scientific">Desmophyllum pertusum</name>
    <dbReference type="NCBI Taxonomy" id="174260"/>
    <lineage>
        <taxon>Eukaryota</taxon>
        <taxon>Metazoa</taxon>
        <taxon>Cnidaria</taxon>
        <taxon>Anthozoa</taxon>
        <taxon>Hexacorallia</taxon>
        <taxon>Scleractinia</taxon>
        <taxon>Caryophylliina</taxon>
        <taxon>Caryophylliidae</taxon>
        <taxon>Desmophyllum</taxon>
    </lineage>
</organism>
<dbReference type="GO" id="GO:0022857">
    <property type="term" value="F:transmembrane transporter activity"/>
    <property type="evidence" value="ECO:0007669"/>
    <property type="project" value="InterPro"/>
</dbReference>
<dbReference type="AlphaFoldDB" id="A0A9X0A5D9"/>
<keyword evidence="3 5" id="KW-1133">Transmembrane helix</keyword>
<accession>A0A9X0A5D9</accession>
<gene>
    <name evidence="7" type="ORF">OS493_006321</name>
</gene>
<proteinExistence type="predicted"/>
<dbReference type="Pfam" id="PF00083">
    <property type="entry name" value="Sugar_tr"/>
    <property type="match status" value="1"/>
</dbReference>
<evidence type="ECO:0000313" key="8">
    <source>
        <dbReference type="Proteomes" id="UP001163046"/>
    </source>
</evidence>
<evidence type="ECO:0000256" key="5">
    <source>
        <dbReference type="SAM" id="Phobius"/>
    </source>
</evidence>
<evidence type="ECO:0000256" key="1">
    <source>
        <dbReference type="ARBA" id="ARBA00004141"/>
    </source>
</evidence>
<dbReference type="InterPro" id="IPR036259">
    <property type="entry name" value="MFS_trans_sf"/>
</dbReference>
<sequence>MRPSTEDDGAFNQVYAKTEFDELLIQIGGWSRFQHIQWVLLFLATVPQAWYTYAPAFAAAKPKEGQIYCAEKPDVRGKAFCAAWQNGTCQEAGYTVPYSSIVTDWNILCDDAKKYVPLTKTIFYAGKLFGAYLFGWVSDRYGRRMTLLITMLVQFIASLIESFSVNFVMYVILRVPIGICSGGERTFLFVMKENLRM</sequence>
<protein>
    <recommendedName>
        <fullName evidence="6">Major facilitator superfamily (MFS) profile domain-containing protein</fullName>
    </recommendedName>
</protein>
<dbReference type="PANTHER" id="PTHR24064">
    <property type="entry name" value="SOLUTE CARRIER FAMILY 22 MEMBER"/>
    <property type="match status" value="1"/>
</dbReference>
<dbReference type="OrthoDB" id="3936150at2759"/>